<dbReference type="Gene3D" id="3.40.50.970">
    <property type="match status" value="1"/>
</dbReference>
<name>A0A2Y9C226_9MICO</name>
<feature type="domain" description="Thiamine pyrophosphate enzyme TPP-binding" evidence="3">
    <location>
        <begin position="47"/>
        <end position="165"/>
    </location>
</feature>
<keyword evidence="5" id="KW-1185">Reference proteome</keyword>
<evidence type="ECO:0000256" key="1">
    <source>
        <dbReference type="ARBA" id="ARBA00022793"/>
    </source>
</evidence>
<reference evidence="5" key="1">
    <citation type="submission" date="2016-10" db="EMBL/GenBank/DDBJ databases">
        <authorList>
            <person name="Varghese N."/>
            <person name="Submissions S."/>
        </authorList>
    </citation>
    <scope>NUCLEOTIDE SEQUENCE [LARGE SCALE GENOMIC DNA]</scope>
    <source>
        <strain evidence="5">DSM 22951</strain>
    </source>
</reference>
<dbReference type="GO" id="GO:0016831">
    <property type="term" value="F:carboxy-lyase activity"/>
    <property type="evidence" value="ECO:0007669"/>
    <property type="project" value="UniProtKB-KW"/>
</dbReference>
<dbReference type="GO" id="GO:0030976">
    <property type="term" value="F:thiamine pyrophosphate binding"/>
    <property type="evidence" value="ECO:0007669"/>
    <property type="project" value="InterPro"/>
</dbReference>
<evidence type="ECO:0000313" key="4">
    <source>
        <dbReference type="EMBL" id="SSA35343.1"/>
    </source>
</evidence>
<proteinExistence type="predicted"/>
<accession>A0A2Y9C226</accession>
<evidence type="ECO:0000256" key="2">
    <source>
        <dbReference type="ARBA" id="ARBA00023239"/>
    </source>
</evidence>
<dbReference type="PANTHER" id="PTHR42818">
    <property type="entry name" value="SULFOPYRUVATE DECARBOXYLASE SUBUNIT ALPHA"/>
    <property type="match status" value="1"/>
</dbReference>
<dbReference type="Proteomes" id="UP000250028">
    <property type="component" value="Unassembled WGS sequence"/>
</dbReference>
<dbReference type="PANTHER" id="PTHR42818:SF1">
    <property type="entry name" value="SULFOPYRUVATE DECARBOXYLASE"/>
    <property type="match status" value="1"/>
</dbReference>
<dbReference type="InterPro" id="IPR029061">
    <property type="entry name" value="THDP-binding"/>
</dbReference>
<protein>
    <submittedName>
        <fullName evidence="4">Phosphonopyruvate decarboxylase</fullName>
    </submittedName>
</protein>
<dbReference type="InterPro" id="IPR011766">
    <property type="entry name" value="TPP_enzyme_TPP-bd"/>
</dbReference>
<dbReference type="AlphaFoldDB" id="A0A2Y9C226"/>
<dbReference type="SUPFAM" id="SSF52518">
    <property type="entry name" value="Thiamin diphosphate-binding fold (THDP-binding)"/>
    <property type="match status" value="1"/>
</dbReference>
<dbReference type="GO" id="GO:0000287">
    <property type="term" value="F:magnesium ion binding"/>
    <property type="evidence" value="ECO:0007669"/>
    <property type="project" value="UniProtKB-ARBA"/>
</dbReference>
<keyword evidence="4" id="KW-0670">Pyruvate</keyword>
<dbReference type="Pfam" id="PF02775">
    <property type="entry name" value="TPP_enzyme_C"/>
    <property type="match status" value="1"/>
</dbReference>
<dbReference type="OrthoDB" id="3194735at2"/>
<organism evidence="4 5">
    <name type="scientific">Branchiibius hedensis</name>
    <dbReference type="NCBI Taxonomy" id="672460"/>
    <lineage>
        <taxon>Bacteria</taxon>
        <taxon>Bacillati</taxon>
        <taxon>Actinomycetota</taxon>
        <taxon>Actinomycetes</taxon>
        <taxon>Micrococcales</taxon>
        <taxon>Dermacoccaceae</taxon>
        <taxon>Branchiibius</taxon>
    </lineage>
</organism>
<evidence type="ECO:0000313" key="5">
    <source>
        <dbReference type="Proteomes" id="UP000250028"/>
    </source>
</evidence>
<keyword evidence="1" id="KW-0210">Decarboxylase</keyword>
<gene>
    <name evidence="4" type="ORF">SAMN04489750_2694</name>
</gene>
<dbReference type="EMBL" id="UESZ01000001">
    <property type="protein sequence ID" value="SSA35343.1"/>
    <property type="molecule type" value="Genomic_DNA"/>
</dbReference>
<sequence>MTATLPDTSTRIDRRAFVTDLIGQLPDDVLIVTGLGSPSYDVFATGYRPRTFHLWGAMGAAVPMGLGLALAQRDTPVVVITGDGEQLMGVGALGTVAVQSPPNLTIVVLDNGHFGETGMQRSHAGLNTDLAQVARGFGIPDAATISSADETRELAALITAQNGTAFRRVLIDVTEPPRALPPRDGVANKNAVRAALGFETF</sequence>
<dbReference type="InterPro" id="IPR051818">
    <property type="entry name" value="TPP_dependent_decarboxylase"/>
</dbReference>
<keyword evidence="2" id="KW-0456">Lyase</keyword>
<evidence type="ECO:0000259" key="3">
    <source>
        <dbReference type="Pfam" id="PF02775"/>
    </source>
</evidence>
<dbReference type="RefSeq" id="WP_109686547.1">
    <property type="nucleotide sequence ID" value="NZ_QGDN01000001.1"/>
</dbReference>